<feature type="non-terminal residue" evidence="3">
    <location>
        <position position="237"/>
    </location>
</feature>
<accession>A0A392PQ00</accession>
<dbReference type="InterPro" id="IPR013103">
    <property type="entry name" value="RVT_2"/>
</dbReference>
<sequence>VIHHDHILPYLASSNSIPWTYHSSHSDHTINTPSNPNPSITVIHDDDDHPPPLTPSDPTLLAPKETTPSTTHQLPSSPVPILEPVSTSSSVPTHNSHPTPSLRRSTRQSNKPSHLSDYVCNLSASSSTPTSSGTFYPLSAFHSYSNLSNNFEKYAMSITATVEPRDYKQASQHQCWLDAMDAEIRALQQNRTWTYVDLPANTKPIGCKWVYKVKHKADGTIERYKARLVAKGYTQIE</sequence>
<evidence type="ECO:0000256" key="1">
    <source>
        <dbReference type="SAM" id="MobiDB-lite"/>
    </source>
</evidence>
<feature type="compositionally biased region" description="Polar residues" evidence="1">
    <location>
        <begin position="22"/>
        <end position="40"/>
    </location>
</feature>
<protein>
    <submittedName>
        <fullName evidence="3">Retrovirus-related pol polyprotein from transposon TNT 1-94</fullName>
    </submittedName>
</protein>
<keyword evidence="4" id="KW-1185">Reference proteome</keyword>
<reference evidence="3 4" key="1">
    <citation type="journal article" date="2018" name="Front. Plant Sci.">
        <title>Red Clover (Trifolium pratense) and Zigzag Clover (T. medium) - A Picture of Genomic Similarities and Differences.</title>
        <authorList>
            <person name="Dluhosova J."/>
            <person name="Istvanek J."/>
            <person name="Nedelnik J."/>
            <person name="Repkova J."/>
        </authorList>
    </citation>
    <scope>NUCLEOTIDE SEQUENCE [LARGE SCALE GENOMIC DNA]</scope>
    <source>
        <strain evidence="4">cv. 10/8</strain>
        <tissue evidence="3">Leaf</tissue>
    </source>
</reference>
<organism evidence="3 4">
    <name type="scientific">Trifolium medium</name>
    <dbReference type="NCBI Taxonomy" id="97028"/>
    <lineage>
        <taxon>Eukaryota</taxon>
        <taxon>Viridiplantae</taxon>
        <taxon>Streptophyta</taxon>
        <taxon>Embryophyta</taxon>
        <taxon>Tracheophyta</taxon>
        <taxon>Spermatophyta</taxon>
        <taxon>Magnoliopsida</taxon>
        <taxon>eudicotyledons</taxon>
        <taxon>Gunneridae</taxon>
        <taxon>Pentapetalae</taxon>
        <taxon>rosids</taxon>
        <taxon>fabids</taxon>
        <taxon>Fabales</taxon>
        <taxon>Fabaceae</taxon>
        <taxon>Papilionoideae</taxon>
        <taxon>50 kb inversion clade</taxon>
        <taxon>NPAAA clade</taxon>
        <taxon>Hologalegina</taxon>
        <taxon>IRL clade</taxon>
        <taxon>Trifolieae</taxon>
        <taxon>Trifolium</taxon>
    </lineage>
</organism>
<proteinExistence type="predicted"/>
<feature type="compositionally biased region" description="Polar residues" evidence="1">
    <location>
        <begin position="85"/>
        <end position="113"/>
    </location>
</feature>
<evidence type="ECO:0000313" key="3">
    <source>
        <dbReference type="EMBL" id="MCI13559.1"/>
    </source>
</evidence>
<dbReference type="Pfam" id="PF07727">
    <property type="entry name" value="RVT_2"/>
    <property type="match status" value="1"/>
</dbReference>
<feature type="domain" description="Reverse transcriptase Ty1/copia-type" evidence="2">
    <location>
        <begin position="190"/>
        <end position="236"/>
    </location>
</feature>
<feature type="non-terminal residue" evidence="3">
    <location>
        <position position="1"/>
    </location>
</feature>
<comment type="caution">
    <text evidence="3">The sequence shown here is derived from an EMBL/GenBank/DDBJ whole genome shotgun (WGS) entry which is preliminary data.</text>
</comment>
<dbReference type="EMBL" id="LXQA010088678">
    <property type="protein sequence ID" value="MCI13559.1"/>
    <property type="molecule type" value="Genomic_DNA"/>
</dbReference>
<evidence type="ECO:0000313" key="4">
    <source>
        <dbReference type="Proteomes" id="UP000265520"/>
    </source>
</evidence>
<feature type="region of interest" description="Disordered" evidence="1">
    <location>
        <begin position="22"/>
        <end position="114"/>
    </location>
</feature>
<name>A0A392PQ00_9FABA</name>
<dbReference type="AlphaFoldDB" id="A0A392PQ00"/>
<evidence type="ECO:0000259" key="2">
    <source>
        <dbReference type="Pfam" id="PF07727"/>
    </source>
</evidence>
<feature type="compositionally biased region" description="Polar residues" evidence="1">
    <location>
        <begin position="66"/>
        <end position="76"/>
    </location>
</feature>
<dbReference type="Proteomes" id="UP000265520">
    <property type="component" value="Unassembled WGS sequence"/>
</dbReference>